<evidence type="ECO:0000256" key="1">
    <source>
        <dbReference type="SAM" id="MobiDB-lite"/>
    </source>
</evidence>
<sequence length="45" mass="4443">MSNPPSAGPIVVHCSAGAGRTGLLHRDRHHAGHGGAGGVWTSTTA</sequence>
<reference evidence="3" key="1">
    <citation type="submission" date="2014-11" db="EMBL/GenBank/DDBJ databases">
        <authorList>
            <person name="Amaro Gonzalez C."/>
        </authorList>
    </citation>
    <scope>NUCLEOTIDE SEQUENCE</scope>
</reference>
<dbReference type="PROSITE" id="PS50056">
    <property type="entry name" value="TYR_PHOSPHATASE_2"/>
    <property type="match status" value="1"/>
</dbReference>
<protein>
    <recommendedName>
        <fullName evidence="2">Tyrosine specific protein phosphatases domain-containing protein</fullName>
    </recommendedName>
</protein>
<dbReference type="Pfam" id="PF00102">
    <property type="entry name" value="Y_phosphatase"/>
    <property type="match status" value="1"/>
</dbReference>
<name>A0A0E9VAH8_ANGAN</name>
<dbReference type="AlphaFoldDB" id="A0A0E9VAH8"/>
<organism evidence="3">
    <name type="scientific">Anguilla anguilla</name>
    <name type="common">European freshwater eel</name>
    <name type="synonym">Muraena anguilla</name>
    <dbReference type="NCBI Taxonomy" id="7936"/>
    <lineage>
        <taxon>Eukaryota</taxon>
        <taxon>Metazoa</taxon>
        <taxon>Chordata</taxon>
        <taxon>Craniata</taxon>
        <taxon>Vertebrata</taxon>
        <taxon>Euteleostomi</taxon>
        <taxon>Actinopterygii</taxon>
        <taxon>Neopterygii</taxon>
        <taxon>Teleostei</taxon>
        <taxon>Anguilliformes</taxon>
        <taxon>Anguillidae</taxon>
        <taxon>Anguilla</taxon>
    </lineage>
</organism>
<evidence type="ECO:0000313" key="3">
    <source>
        <dbReference type="EMBL" id="JAH75026.1"/>
    </source>
</evidence>
<proteinExistence type="predicted"/>
<feature type="domain" description="Tyrosine specific protein phosphatases" evidence="2">
    <location>
        <begin position="1"/>
        <end position="24"/>
    </location>
</feature>
<dbReference type="InterPro" id="IPR016130">
    <property type="entry name" value="Tyr_Pase_AS"/>
</dbReference>
<evidence type="ECO:0000259" key="2">
    <source>
        <dbReference type="PROSITE" id="PS50056"/>
    </source>
</evidence>
<dbReference type="InterPro" id="IPR029021">
    <property type="entry name" value="Prot-tyrosine_phosphatase-like"/>
</dbReference>
<dbReference type="SUPFAM" id="SSF52799">
    <property type="entry name" value="(Phosphotyrosine protein) phosphatases II"/>
    <property type="match status" value="1"/>
</dbReference>
<reference evidence="3" key="2">
    <citation type="journal article" date="2015" name="Fish Shellfish Immunol.">
        <title>Early steps in the European eel (Anguilla anguilla)-Vibrio vulnificus interaction in the gills: Role of the RtxA13 toxin.</title>
        <authorList>
            <person name="Callol A."/>
            <person name="Pajuelo D."/>
            <person name="Ebbesson L."/>
            <person name="Teles M."/>
            <person name="MacKenzie S."/>
            <person name="Amaro C."/>
        </authorList>
    </citation>
    <scope>NUCLEOTIDE SEQUENCE</scope>
</reference>
<dbReference type="Gene3D" id="3.90.190.10">
    <property type="entry name" value="Protein tyrosine phosphatase superfamily"/>
    <property type="match status" value="1"/>
</dbReference>
<dbReference type="PROSITE" id="PS00383">
    <property type="entry name" value="TYR_PHOSPHATASE_1"/>
    <property type="match status" value="1"/>
</dbReference>
<dbReference type="EMBL" id="GBXM01033551">
    <property type="protein sequence ID" value="JAH75026.1"/>
    <property type="molecule type" value="Transcribed_RNA"/>
</dbReference>
<feature type="region of interest" description="Disordered" evidence="1">
    <location>
        <begin position="25"/>
        <end position="45"/>
    </location>
</feature>
<dbReference type="InterPro" id="IPR000387">
    <property type="entry name" value="Tyr_Pase_dom"/>
</dbReference>
<accession>A0A0E9VAH8</accession>
<dbReference type="GO" id="GO:0004725">
    <property type="term" value="F:protein tyrosine phosphatase activity"/>
    <property type="evidence" value="ECO:0007669"/>
    <property type="project" value="InterPro"/>
</dbReference>
<dbReference type="InterPro" id="IPR000242">
    <property type="entry name" value="PTP_cat"/>
</dbReference>